<evidence type="ECO:0000313" key="7">
    <source>
        <dbReference type="EMBL" id="MCU7555049.1"/>
    </source>
</evidence>
<dbReference type="RefSeq" id="WP_262994323.1">
    <property type="nucleotide sequence ID" value="NZ_JAOTJC010000008.1"/>
</dbReference>
<dbReference type="Pfam" id="PF03466">
    <property type="entry name" value="LysR_substrate"/>
    <property type="match status" value="1"/>
</dbReference>
<evidence type="ECO:0000313" key="8">
    <source>
        <dbReference type="Proteomes" id="UP001209257"/>
    </source>
</evidence>
<dbReference type="SUPFAM" id="SSF53850">
    <property type="entry name" value="Periplasmic binding protein-like II"/>
    <property type="match status" value="1"/>
</dbReference>
<dbReference type="PROSITE" id="PS50931">
    <property type="entry name" value="HTH_LYSR"/>
    <property type="match status" value="1"/>
</dbReference>
<feature type="domain" description="HTH lysR-type" evidence="6">
    <location>
        <begin position="8"/>
        <end position="65"/>
    </location>
</feature>
<dbReference type="PRINTS" id="PR00039">
    <property type="entry name" value="HTHLYSR"/>
</dbReference>
<accession>A0ABT2VP46</accession>
<comment type="caution">
    <text evidence="7">The sequence shown here is derived from an EMBL/GenBank/DDBJ whole genome shotgun (WGS) entry which is preliminary data.</text>
</comment>
<protein>
    <submittedName>
        <fullName evidence="7">Hydrogen peroxide-inducible genes activator</fullName>
    </submittedName>
</protein>
<keyword evidence="3" id="KW-0238">DNA-binding</keyword>
<dbReference type="SUPFAM" id="SSF46785">
    <property type="entry name" value="Winged helix' DNA-binding domain"/>
    <property type="match status" value="1"/>
</dbReference>
<dbReference type="CDD" id="cd08411">
    <property type="entry name" value="PBP2_OxyR"/>
    <property type="match status" value="1"/>
</dbReference>
<evidence type="ECO:0000256" key="3">
    <source>
        <dbReference type="ARBA" id="ARBA00023125"/>
    </source>
</evidence>
<reference evidence="8" key="1">
    <citation type="submission" date="2023-07" db="EMBL/GenBank/DDBJ databases">
        <title>Study on multiphase classification of strain Alteromonas salexigens isolated from the Yellow Sea.</title>
        <authorList>
            <person name="Sun L."/>
        </authorList>
    </citation>
    <scope>NUCLEOTIDE SEQUENCE [LARGE SCALE GENOMIC DNA]</scope>
    <source>
        <strain evidence="8">ASW11-19</strain>
    </source>
</reference>
<dbReference type="InterPro" id="IPR036390">
    <property type="entry name" value="WH_DNA-bd_sf"/>
</dbReference>
<name>A0ABT2VP46_9ALTE</name>
<dbReference type="EMBL" id="JAOTJC010000008">
    <property type="protein sequence ID" value="MCU7555049.1"/>
    <property type="molecule type" value="Genomic_DNA"/>
</dbReference>
<evidence type="ECO:0000256" key="1">
    <source>
        <dbReference type="ARBA" id="ARBA00009437"/>
    </source>
</evidence>
<sequence>MHFQGKIPSLNQIRYFVTVAKQLSYRRAASVLGISQPTLTTQINALENAVGVPLFERSRSGTLLSPQGKALLDAAEDILQAGQRFAEISRGLSEGEGATFRLGIPPTLGPYLLPHVLPGLHAQHPHLKFYVREGAPHALHDGLLSGEYDLILSPVFEKNSQVVVQPLFTEPLKFVIPSDHHLAGVPMVSPDQLQGEKVLTLEDRHHFHHQVQDVCMRIGASLQRDYEGTSLDTLRQMVVMGMGVAFLPGLYIHSELHKPDALHVCEIDGMPIARQHSLAWRNTAPGRQTFRALAADMREIIQTRLSDAVAVSDALGE</sequence>
<keyword evidence="4" id="KW-0010">Activator</keyword>
<dbReference type="Proteomes" id="UP001209257">
    <property type="component" value="Unassembled WGS sequence"/>
</dbReference>
<dbReference type="InterPro" id="IPR000847">
    <property type="entry name" value="LysR_HTH_N"/>
</dbReference>
<evidence type="ECO:0000256" key="5">
    <source>
        <dbReference type="ARBA" id="ARBA00023163"/>
    </source>
</evidence>
<proteinExistence type="inferred from homology"/>
<evidence type="ECO:0000259" key="6">
    <source>
        <dbReference type="PROSITE" id="PS50931"/>
    </source>
</evidence>
<comment type="similarity">
    <text evidence="1">Belongs to the LysR transcriptional regulatory family.</text>
</comment>
<dbReference type="InterPro" id="IPR005119">
    <property type="entry name" value="LysR_subst-bd"/>
</dbReference>
<gene>
    <name evidence="7" type="ORF">OCL06_10590</name>
</gene>
<dbReference type="InterPro" id="IPR036388">
    <property type="entry name" value="WH-like_DNA-bd_sf"/>
</dbReference>
<evidence type="ECO:0000256" key="2">
    <source>
        <dbReference type="ARBA" id="ARBA00023015"/>
    </source>
</evidence>
<keyword evidence="2" id="KW-0805">Transcription regulation</keyword>
<dbReference type="PANTHER" id="PTHR30346">
    <property type="entry name" value="TRANSCRIPTIONAL DUAL REGULATOR HCAR-RELATED"/>
    <property type="match status" value="1"/>
</dbReference>
<dbReference type="Gene3D" id="3.40.190.10">
    <property type="entry name" value="Periplasmic binding protein-like II"/>
    <property type="match status" value="2"/>
</dbReference>
<keyword evidence="8" id="KW-1185">Reference proteome</keyword>
<organism evidence="7 8">
    <name type="scientific">Alteromonas salexigens</name>
    <dbReference type="NCBI Taxonomy" id="2982530"/>
    <lineage>
        <taxon>Bacteria</taxon>
        <taxon>Pseudomonadati</taxon>
        <taxon>Pseudomonadota</taxon>
        <taxon>Gammaproteobacteria</taxon>
        <taxon>Alteromonadales</taxon>
        <taxon>Alteromonadaceae</taxon>
        <taxon>Alteromonas/Salinimonas group</taxon>
        <taxon>Alteromonas</taxon>
    </lineage>
</organism>
<keyword evidence="5" id="KW-0804">Transcription</keyword>
<dbReference type="Pfam" id="PF00126">
    <property type="entry name" value="HTH_1"/>
    <property type="match status" value="1"/>
</dbReference>
<dbReference type="PANTHER" id="PTHR30346:SF26">
    <property type="entry name" value="HYDROGEN PEROXIDE-INDUCIBLE GENES ACTIVATOR"/>
    <property type="match status" value="1"/>
</dbReference>
<dbReference type="Gene3D" id="1.10.10.10">
    <property type="entry name" value="Winged helix-like DNA-binding domain superfamily/Winged helix DNA-binding domain"/>
    <property type="match status" value="1"/>
</dbReference>
<evidence type="ECO:0000256" key="4">
    <source>
        <dbReference type="ARBA" id="ARBA00023159"/>
    </source>
</evidence>